<dbReference type="AlphaFoldDB" id="A0A369JTQ1"/>
<evidence type="ECO:0000313" key="1">
    <source>
        <dbReference type="EMBL" id="RDB24600.1"/>
    </source>
</evidence>
<dbReference type="Proteomes" id="UP000076154">
    <property type="component" value="Unassembled WGS sequence"/>
</dbReference>
<reference evidence="1" key="1">
    <citation type="submission" date="2018-04" db="EMBL/GenBank/DDBJ databases">
        <title>Whole genome sequencing of Hypsizygus marmoreus.</title>
        <authorList>
            <person name="Choi I.-G."/>
            <person name="Min B."/>
            <person name="Kim J.-G."/>
            <person name="Kim S."/>
            <person name="Oh Y.-L."/>
            <person name="Kong W.-S."/>
            <person name="Park H."/>
            <person name="Jeong J."/>
            <person name="Song E.-S."/>
        </authorList>
    </citation>
    <scope>NUCLEOTIDE SEQUENCE [LARGE SCALE GENOMIC DNA]</scope>
    <source>
        <strain evidence="1">51987-8</strain>
    </source>
</reference>
<proteinExistence type="predicted"/>
<organism evidence="1 2">
    <name type="scientific">Hypsizygus marmoreus</name>
    <name type="common">White beech mushroom</name>
    <name type="synonym">Agaricus marmoreus</name>
    <dbReference type="NCBI Taxonomy" id="39966"/>
    <lineage>
        <taxon>Eukaryota</taxon>
        <taxon>Fungi</taxon>
        <taxon>Dikarya</taxon>
        <taxon>Basidiomycota</taxon>
        <taxon>Agaricomycotina</taxon>
        <taxon>Agaricomycetes</taxon>
        <taxon>Agaricomycetidae</taxon>
        <taxon>Agaricales</taxon>
        <taxon>Tricholomatineae</taxon>
        <taxon>Lyophyllaceae</taxon>
        <taxon>Hypsizygus</taxon>
    </lineage>
</organism>
<sequence>MEWVYFFESNWAWDVGWKGGFSVCASADVDGFLSSSSTLDLLSVVSPRWRELLRWAAGSPTPSLPALYKLTTLTYLASLTSYSLETCIPSPTSSRSRRASTSRSPQARRVAGLAITCIASSLEISSGEGQTTDETILLRRRFLQIKNSGCAPPR</sequence>
<keyword evidence="2" id="KW-1185">Reference proteome</keyword>
<name>A0A369JTQ1_HYPMA</name>
<protein>
    <submittedName>
        <fullName evidence="1">Uncharacterized protein</fullName>
    </submittedName>
</protein>
<dbReference type="EMBL" id="LUEZ02000042">
    <property type="protein sequence ID" value="RDB24600.1"/>
    <property type="molecule type" value="Genomic_DNA"/>
</dbReference>
<accession>A0A369JTQ1</accession>
<gene>
    <name evidence="1" type="ORF">Hypma_008218</name>
</gene>
<evidence type="ECO:0000313" key="2">
    <source>
        <dbReference type="Proteomes" id="UP000076154"/>
    </source>
</evidence>
<comment type="caution">
    <text evidence="1">The sequence shown here is derived from an EMBL/GenBank/DDBJ whole genome shotgun (WGS) entry which is preliminary data.</text>
</comment>
<dbReference type="InParanoid" id="A0A369JTQ1"/>